<gene>
    <name evidence="2" type="ORF">BAUCODRAFT_29212</name>
</gene>
<dbReference type="EMBL" id="KB445550">
    <property type="protein sequence ID" value="EMD00831.1"/>
    <property type="molecule type" value="Genomic_DNA"/>
</dbReference>
<dbReference type="HOGENOM" id="CLU_986909_0_0_1"/>
<evidence type="ECO:0000313" key="3">
    <source>
        <dbReference type="Proteomes" id="UP000011761"/>
    </source>
</evidence>
<reference evidence="2 3" key="1">
    <citation type="journal article" date="2012" name="PLoS Pathog.">
        <title>Diverse lifestyles and strategies of plant pathogenesis encoded in the genomes of eighteen Dothideomycetes fungi.</title>
        <authorList>
            <person name="Ohm R.A."/>
            <person name="Feau N."/>
            <person name="Henrissat B."/>
            <person name="Schoch C.L."/>
            <person name="Horwitz B.A."/>
            <person name="Barry K.W."/>
            <person name="Condon B.J."/>
            <person name="Copeland A.C."/>
            <person name="Dhillon B."/>
            <person name="Glaser F."/>
            <person name="Hesse C.N."/>
            <person name="Kosti I."/>
            <person name="LaButti K."/>
            <person name="Lindquist E.A."/>
            <person name="Lucas S."/>
            <person name="Salamov A.A."/>
            <person name="Bradshaw R.E."/>
            <person name="Ciuffetti L."/>
            <person name="Hamelin R.C."/>
            <person name="Kema G.H.J."/>
            <person name="Lawrence C."/>
            <person name="Scott J.A."/>
            <person name="Spatafora J.W."/>
            <person name="Turgeon B.G."/>
            <person name="de Wit P.J.G.M."/>
            <person name="Zhong S."/>
            <person name="Goodwin S.B."/>
            <person name="Grigoriev I.V."/>
        </authorList>
    </citation>
    <scope>NUCLEOTIDE SEQUENCE [LARGE SCALE GENOMIC DNA]</scope>
    <source>
        <strain evidence="2 3">UAMH 10762</strain>
    </source>
</reference>
<evidence type="ECO:0000256" key="1">
    <source>
        <dbReference type="SAM" id="SignalP"/>
    </source>
</evidence>
<dbReference type="AlphaFoldDB" id="M2NNL7"/>
<evidence type="ECO:0000313" key="2">
    <source>
        <dbReference type="EMBL" id="EMD00831.1"/>
    </source>
</evidence>
<dbReference type="Proteomes" id="UP000011761">
    <property type="component" value="Unassembled WGS sequence"/>
</dbReference>
<feature type="chain" id="PRO_5004021773" evidence="1">
    <location>
        <begin position="25"/>
        <end position="282"/>
    </location>
</feature>
<dbReference type="KEGG" id="bcom:BAUCODRAFT_29212"/>
<proteinExistence type="predicted"/>
<dbReference type="RefSeq" id="XP_007672015.1">
    <property type="nucleotide sequence ID" value="XM_007673825.1"/>
</dbReference>
<protein>
    <submittedName>
        <fullName evidence="2">Uncharacterized protein</fullName>
    </submittedName>
</protein>
<keyword evidence="3" id="KW-1185">Reference proteome</keyword>
<dbReference type="GeneID" id="19110876"/>
<accession>M2NNL7</accession>
<name>M2NNL7_BAUPA</name>
<sequence>MPAVRPQRHLCLSVWRAMITAVTGCCSSYHSTFQRPTRCGSLKSRRWAPGSHLLRVRITNFAGGPTGEHGAHQALWDCRVDCQALLGQYGTELNSDSIMNAQLLDLAITTKHRQRKKVSALCMAVQKRVILLDQGRAWLEDKTSGELIMRAGPMREGQLAAELKLPCLNEKVRQSNDACEKKRAMAEAQALSDLIDSNFWDGTKACANLPLPDAMIRYAPGHVATPPILHSHYEAHPALSEVRRAVVELETRKRVLEGWVQESVLYLYRRTEVLGKQIMARS</sequence>
<keyword evidence="1" id="KW-0732">Signal</keyword>
<feature type="signal peptide" evidence="1">
    <location>
        <begin position="1"/>
        <end position="24"/>
    </location>
</feature>
<organism evidence="2 3">
    <name type="scientific">Baudoinia panamericana (strain UAMH 10762)</name>
    <name type="common">Angels' share fungus</name>
    <name type="synonym">Baudoinia compniacensis (strain UAMH 10762)</name>
    <dbReference type="NCBI Taxonomy" id="717646"/>
    <lineage>
        <taxon>Eukaryota</taxon>
        <taxon>Fungi</taxon>
        <taxon>Dikarya</taxon>
        <taxon>Ascomycota</taxon>
        <taxon>Pezizomycotina</taxon>
        <taxon>Dothideomycetes</taxon>
        <taxon>Dothideomycetidae</taxon>
        <taxon>Mycosphaerellales</taxon>
        <taxon>Teratosphaeriaceae</taxon>
        <taxon>Baudoinia</taxon>
    </lineage>
</organism>